<evidence type="ECO:0000313" key="2">
    <source>
        <dbReference type="Proteomes" id="UP000467249"/>
    </source>
</evidence>
<proteinExistence type="predicted"/>
<dbReference type="Pfam" id="PF13459">
    <property type="entry name" value="Fer4_15"/>
    <property type="match status" value="1"/>
</dbReference>
<dbReference type="EMBL" id="AP022620">
    <property type="protein sequence ID" value="BBZ77292.1"/>
    <property type="molecule type" value="Genomic_DNA"/>
</dbReference>
<evidence type="ECO:0000313" key="1">
    <source>
        <dbReference type="EMBL" id="BBZ77292.1"/>
    </source>
</evidence>
<accession>A0A6N4WB56</accession>
<evidence type="ECO:0008006" key="3">
    <source>
        <dbReference type="Google" id="ProtNLM"/>
    </source>
</evidence>
<organism evidence="1 2">
    <name type="scientific">Mycolicibacterium anyangense</name>
    <dbReference type="NCBI Taxonomy" id="1431246"/>
    <lineage>
        <taxon>Bacteria</taxon>
        <taxon>Bacillati</taxon>
        <taxon>Actinomycetota</taxon>
        <taxon>Actinomycetes</taxon>
        <taxon>Mycobacteriales</taxon>
        <taxon>Mycobacteriaceae</taxon>
        <taxon>Mycolicibacterium</taxon>
    </lineage>
</organism>
<sequence length="62" mass="6456">MKRVIFDENLCQGTKECASIAAQAVTFASDGIAEGTDAVIDDDTAERMVSSCPSMAITAIDA</sequence>
<dbReference type="Gene3D" id="3.30.70.20">
    <property type="match status" value="1"/>
</dbReference>
<name>A0A6N4WB56_9MYCO</name>
<dbReference type="Proteomes" id="UP000467249">
    <property type="component" value="Chromosome"/>
</dbReference>
<dbReference type="AlphaFoldDB" id="A0A6N4WB56"/>
<protein>
    <recommendedName>
        <fullName evidence="3">Ferredoxin</fullName>
    </recommendedName>
</protein>
<gene>
    <name evidence="1" type="ORF">MANY_26290</name>
</gene>
<keyword evidence="2" id="KW-1185">Reference proteome</keyword>
<dbReference type="KEGG" id="many:MANY_26290"/>
<reference evidence="1 2" key="1">
    <citation type="journal article" date="2019" name="Emerg. Microbes Infect.">
        <title>Comprehensive subspecies identification of 175 nontuberculous mycobacteria species based on 7547 genomic profiles.</title>
        <authorList>
            <person name="Matsumoto Y."/>
            <person name="Kinjo T."/>
            <person name="Motooka D."/>
            <person name="Nabeya D."/>
            <person name="Jung N."/>
            <person name="Uechi K."/>
            <person name="Horii T."/>
            <person name="Iida T."/>
            <person name="Fujita J."/>
            <person name="Nakamura S."/>
        </authorList>
    </citation>
    <scope>NUCLEOTIDE SEQUENCE [LARGE SCALE GENOMIC DNA]</scope>
    <source>
        <strain evidence="1 2">JCM 30275</strain>
    </source>
</reference>
<dbReference type="SUPFAM" id="SSF54862">
    <property type="entry name" value="4Fe-4S ferredoxins"/>
    <property type="match status" value="1"/>
</dbReference>